<feature type="compositionally biased region" description="Basic residues" evidence="1">
    <location>
        <begin position="61"/>
        <end position="71"/>
    </location>
</feature>
<feature type="region of interest" description="Disordered" evidence="1">
    <location>
        <begin position="49"/>
        <end position="71"/>
    </location>
</feature>
<gene>
    <name evidence="2" type="ORF">JKL49_27420</name>
</gene>
<sequence>MAADGAVVAPTLGAKTPPPTTDTFTDFAYQAMENLAFQSLDATINSLPRAGSACCSTSRARTPRRPTRRSG</sequence>
<dbReference type="EMBL" id="CP068570">
    <property type="protein sequence ID" value="QQZ50195.1"/>
    <property type="molecule type" value="Genomic_DNA"/>
</dbReference>
<reference evidence="2" key="1">
    <citation type="submission" date="2021-01" db="EMBL/GenBank/DDBJ databases">
        <title>Genome sequence of Phenylobacterium sp. 20VBR1 isolated from a valley glaceir, Ny-Alesund, Svalbard.</title>
        <authorList>
            <person name="Thomas F.A."/>
            <person name="Krishnan K.P."/>
            <person name="Sinha R.K."/>
        </authorList>
    </citation>
    <scope>NUCLEOTIDE SEQUENCE</scope>
    <source>
        <strain evidence="2">20VBR1</strain>
    </source>
</reference>
<evidence type="ECO:0000313" key="2">
    <source>
        <dbReference type="EMBL" id="QQZ50195.1"/>
    </source>
</evidence>
<proteinExistence type="predicted"/>
<evidence type="ECO:0000256" key="1">
    <source>
        <dbReference type="SAM" id="MobiDB-lite"/>
    </source>
</evidence>
<organism evidence="2">
    <name type="scientific">Phenylobacterium glaciei</name>
    <dbReference type="NCBI Taxonomy" id="2803784"/>
    <lineage>
        <taxon>Bacteria</taxon>
        <taxon>Pseudomonadati</taxon>
        <taxon>Pseudomonadota</taxon>
        <taxon>Alphaproteobacteria</taxon>
        <taxon>Caulobacterales</taxon>
        <taxon>Caulobacteraceae</taxon>
        <taxon>Phenylobacterium</taxon>
    </lineage>
</organism>
<protein>
    <submittedName>
        <fullName evidence="2">Uncharacterized protein</fullName>
    </submittedName>
</protein>
<dbReference type="AlphaFoldDB" id="A0A974S7Q8"/>
<feature type="region of interest" description="Disordered" evidence="1">
    <location>
        <begin position="1"/>
        <end position="20"/>
    </location>
</feature>
<name>A0A974S7Q8_9CAUL</name>
<accession>A0A974S7Q8</accession>